<dbReference type="RefSeq" id="XP_004350320.1">
    <property type="nucleotide sequence ID" value="XM_004350270.1"/>
</dbReference>
<evidence type="ECO:0000256" key="1">
    <source>
        <dbReference type="SAM" id="MobiDB-lite"/>
    </source>
</evidence>
<dbReference type="InterPro" id="IPR013240">
    <property type="entry name" value="DNA-dir_RNA_pol1_su_RPA34"/>
</dbReference>
<feature type="compositionally biased region" description="Basic and acidic residues" evidence="1">
    <location>
        <begin position="257"/>
        <end position="274"/>
    </location>
</feature>
<feature type="compositionally biased region" description="Basic and acidic residues" evidence="1">
    <location>
        <begin position="1"/>
        <end position="12"/>
    </location>
</feature>
<dbReference type="KEGG" id="dfa:DFA_11377"/>
<evidence type="ECO:0000313" key="2">
    <source>
        <dbReference type="EMBL" id="EGG13616.1"/>
    </source>
</evidence>
<feature type="region of interest" description="Disordered" evidence="1">
    <location>
        <begin position="140"/>
        <end position="296"/>
    </location>
</feature>
<dbReference type="Gene3D" id="6.20.250.70">
    <property type="match status" value="1"/>
</dbReference>
<feature type="region of interest" description="Disordered" evidence="1">
    <location>
        <begin position="1"/>
        <end position="23"/>
    </location>
</feature>
<gene>
    <name evidence="2" type="ORF">DFA_11377</name>
</gene>
<reference evidence="3" key="1">
    <citation type="journal article" date="2011" name="Genome Res.">
        <title>Phylogeny-wide analysis of social amoeba genomes highlights ancient origins for complex intercellular communication.</title>
        <authorList>
            <person name="Heidel A.J."/>
            <person name="Lawal H.M."/>
            <person name="Felder M."/>
            <person name="Schilde C."/>
            <person name="Helps N.R."/>
            <person name="Tunggal B."/>
            <person name="Rivero F."/>
            <person name="John U."/>
            <person name="Schleicher M."/>
            <person name="Eichinger L."/>
            <person name="Platzer M."/>
            <person name="Noegel A.A."/>
            <person name="Schaap P."/>
            <person name="Gloeckner G."/>
        </authorList>
    </citation>
    <scope>NUCLEOTIDE SEQUENCE [LARGE SCALE GENOMIC DNA]</scope>
    <source>
        <strain evidence="3">SH3</strain>
    </source>
</reference>
<dbReference type="OrthoDB" id="19738at2759"/>
<keyword evidence="3" id="KW-1185">Reference proteome</keyword>
<dbReference type="PANTHER" id="PTHR28155">
    <property type="entry name" value="ACR243WP"/>
    <property type="match status" value="1"/>
</dbReference>
<dbReference type="PANTHER" id="PTHR28155:SF1">
    <property type="entry name" value="DNA-DIRECTED RNA POLYMERASE I SUBUNIT RPA34.5-DOMAIN-CONTAINING PROTEIN"/>
    <property type="match status" value="1"/>
</dbReference>
<dbReference type="InterPro" id="IPR053263">
    <property type="entry name" value="Euk_RPA34_RNAP_subunit"/>
</dbReference>
<sequence length="296" mass="34180">MVKQTDRVRELNEQGYKSGKKSDHNISELIQSKDQLWLMKLPKNFDINDLNGLQFTSSINNIKSDGTSIGDSKYTITQEKNIEEIQSLVNVWYEKGSQGEMKIGIPFSKYITVEETIDIPETTATLEPTKKTIQDLSELKGAFRPPGGKYQLNNTIPQDVLEKMNKKKKKSTSTSTTSTKKQQPKQQVEEEEKSSKKKKSSKKDDKEKKSSKKKEESDEEMKEVASEEEESTKKSNKKDKKKKSSKKDESEEEEEEKETKKKSSSSKKDKSDDKKKKRKEMDETDQTQEREKKKKK</sequence>
<dbReference type="AlphaFoldDB" id="F4QCN4"/>
<dbReference type="Pfam" id="PF08208">
    <property type="entry name" value="RNA_polI_A34"/>
    <property type="match status" value="1"/>
</dbReference>
<name>F4QCN4_CACFS</name>
<dbReference type="STRING" id="1054147.F4QCN4"/>
<proteinExistence type="predicted"/>
<feature type="compositionally biased region" description="Acidic residues" evidence="1">
    <location>
        <begin position="217"/>
        <end position="230"/>
    </location>
</feature>
<dbReference type="GeneID" id="14866048"/>
<dbReference type="GO" id="GO:0006360">
    <property type="term" value="P:transcription by RNA polymerase I"/>
    <property type="evidence" value="ECO:0007669"/>
    <property type="project" value="InterPro"/>
</dbReference>
<feature type="compositionally biased region" description="Low complexity" evidence="1">
    <location>
        <begin position="172"/>
        <end position="186"/>
    </location>
</feature>
<evidence type="ECO:0000313" key="3">
    <source>
        <dbReference type="Proteomes" id="UP000007797"/>
    </source>
</evidence>
<feature type="compositionally biased region" description="Basic and acidic residues" evidence="1">
    <location>
        <begin position="287"/>
        <end position="296"/>
    </location>
</feature>
<organism evidence="2 3">
    <name type="scientific">Cavenderia fasciculata</name>
    <name type="common">Slime mold</name>
    <name type="synonym">Dictyostelium fasciculatum</name>
    <dbReference type="NCBI Taxonomy" id="261658"/>
    <lineage>
        <taxon>Eukaryota</taxon>
        <taxon>Amoebozoa</taxon>
        <taxon>Evosea</taxon>
        <taxon>Eumycetozoa</taxon>
        <taxon>Dictyostelia</taxon>
        <taxon>Acytosteliales</taxon>
        <taxon>Cavenderiaceae</taxon>
        <taxon>Cavenderia</taxon>
    </lineage>
</organism>
<feature type="compositionally biased region" description="Basic residues" evidence="1">
    <location>
        <begin position="234"/>
        <end position="245"/>
    </location>
</feature>
<feature type="compositionally biased region" description="Basic and acidic residues" evidence="1">
    <location>
        <begin position="202"/>
        <end position="216"/>
    </location>
</feature>
<dbReference type="EMBL" id="GL883029">
    <property type="protein sequence ID" value="EGG13616.1"/>
    <property type="molecule type" value="Genomic_DNA"/>
</dbReference>
<accession>F4QCN4</accession>
<dbReference type="Proteomes" id="UP000007797">
    <property type="component" value="Unassembled WGS sequence"/>
</dbReference>
<protein>
    <submittedName>
        <fullName evidence="2">Uncharacterized protein</fullName>
    </submittedName>
</protein>
<dbReference type="OMA" id="ELWLIKI"/>